<dbReference type="AlphaFoldDB" id="A0A512DEX4"/>
<organism evidence="2 3">
    <name type="scientific">Cellulomonas aerilata</name>
    <dbReference type="NCBI Taxonomy" id="515326"/>
    <lineage>
        <taxon>Bacteria</taxon>
        <taxon>Bacillati</taxon>
        <taxon>Actinomycetota</taxon>
        <taxon>Actinomycetes</taxon>
        <taxon>Micrococcales</taxon>
        <taxon>Cellulomonadaceae</taxon>
        <taxon>Cellulomonas</taxon>
    </lineage>
</organism>
<dbReference type="Pfam" id="PF12146">
    <property type="entry name" value="Hydrolase_4"/>
    <property type="match status" value="1"/>
</dbReference>
<evidence type="ECO:0000313" key="2">
    <source>
        <dbReference type="EMBL" id="GEO35011.1"/>
    </source>
</evidence>
<protein>
    <submittedName>
        <fullName evidence="2">Alpha/beta hydrolase</fullName>
    </submittedName>
</protein>
<dbReference type="SUPFAM" id="SSF53474">
    <property type="entry name" value="alpha/beta-Hydrolases"/>
    <property type="match status" value="1"/>
</dbReference>
<proteinExistence type="predicted"/>
<dbReference type="PANTHER" id="PTHR42886">
    <property type="entry name" value="RE40534P-RELATED"/>
    <property type="match status" value="1"/>
</dbReference>
<feature type="domain" description="Serine aminopeptidase S33" evidence="1">
    <location>
        <begin position="55"/>
        <end position="257"/>
    </location>
</feature>
<gene>
    <name evidence="2" type="ORF">CAE01nite_27360</name>
</gene>
<dbReference type="Proteomes" id="UP000321181">
    <property type="component" value="Unassembled WGS sequence"/>
</dbReference>
<evidence type="ECO:0000259" key="1">
    <source>
        <dbReference type="Pfam" id="PF12146"/>
    </source>
</evidence>
<dbReference type="InterPro" id="IPR029058">
    <property type="entry name" value="AB_hydrolase_fold"/>
</dbReference>
<dbReference type="GO" id="GO:0016787">
    <property type="term" value="F:hydrolase activity"/>
    <property type="evidence" value="ECO:0007669"/>
    <property type="project" value="UniProtKB-KW"/>
</dbReference>
<name>A0A512DEX4_9CELL</name>
<evidence type="ECO:0000313" key="3">
    <source>
        <dbReference type="Proteomes" id="UP000321181"/>
    </source>
</evidence>
<dbReference type="EMBL" id="BJYY01000016">
    <property type="protein sequence ID" value="GEO35011.1"/>
    <property type="molecule type" value="Genomic_DNA"/>
</dbReference>
<sequence>MRTATTTWVADPLGADWEQTTLSLGTDAEGPVVATLVRRRPGAAQGSGTAGAAGSARPAVLYLHGYNDYFFQAHLADRSEEHGYDFYALDLRKCGRSLRPWQTPHYCTDLREYLPELDAASRMVRDLGHDRLVLMGHSTGGLLASLFAHSVRRSRRVDALVLNSPWFDLNAPWFDRVVSTRLVDALGPLAPQRVLTQGGSPYSRRLHVDHGGQWEYDLDLKAAAGIPARAGWLRAVRRGHARLARGLEIAVPVLVCTAASSGPNREDNPDLDRQDTVLDVDHIAARAPRLGPDVTLVRIEDGIHDLSLSAEPARTSFFDTVFGWLDGHLTR</sequence>
<comment type="caution">
    <text evidence="2">The sequence shown here is derived from an EMBL/GenBank/DDBJ whole genome shotgun (WGS) entry which is preliminary data.</text>
</comment>
<dbReference type="PANTHER" id="PTHR42886:SF29">
    <property type="entry name" value="PUMMELIG, ISOFORM A"/>
    <property type="match status" value="1"/>
</dbReference>
<accession>A0A512DEX4</accession>
<keyword evidence="3" id="KW-1185">Reference proteome</keyword>
<dbReference type="Gene3D" id="3.40.50.1820">
    <property type="entry name" value="alpha/beta hydrolase"/>
    <property type="match status" value="1"/>
</dbReference>
<dbReference type="RefSeq" id="WP_186816588.1">
    <property type="nucleotide sequence ID" value="NZ_BAAARM010000001.1"/>
</dbReference>
<keyword evidence="2" id="KW-0378">Hydrolase</keyword>
<dbReference type="InterPro" id="IPR022742">
    <property type="entry name" value="Hydrolase_4"/>
</dbReference>
<reference evidence="2 3" key="1">
    <citation type="submission" date="2019-07" db="EMBL/GenBank/DDBJ databases">
        <title>Whole genome shotgun sequence of Cellulomonas aerilata NBRC 106308.</title>
        <authorList>
            <person name="Hosoyama A."/>
            <person name="Uohara A."/>
            <person name="Ohji S."/>
            <person name="Ichikawa N."/>
        </authorList>
    </citation>
    <scope>NUCLEOTIDE SEQUENCE [LARGE SCALE GENOMIC DNA]</scope>
    <source>
        <strain evidence="2 3">NBRC 106308</strain>
    </source>
</reference>